<keyword evidence="1" id="KW-1133">Transmembrane helix</keyword>
<organism evidence="2 3">
    <name type="scientific">Salarias fasciatus</name>
    <name type="common">Jewelled blenny</name>
    <name type="synonym">Blennius fasciatus</name>
    <dbReference type="NCBI Taxonomy" id="181472"/>
    <lineage>
        <taxon>Eukaryota</taxon>
        <taxon>Metazoa</taxon>
        <taxon>Chordata</taxon>
        <taxon>Craniata</taxon>
        <taxon>Vertebrata</taxon>
        <taxon>Euteleostomi</taxon>
        <taxon>Actinopterygii</taxon>
        <taxon>Neopterygii</taxon>
        <taxon>Teleostei</taxon>
        <taxon>Neoteleostei</taxon>
        <taxon>Acanthomorphata</taxon>
        <taxon>Ovalentaria</taxon>
        <taxon>Blenniimorphae</taxon>
        <taxon>Blenniiformes</taxon>
        <taxon>Blennioidei</taxon>
        <taxon>Blenniidae</taxon>
        <taxon>Salariinae</taxon>
        <taxon>Salarias</taxon>
    </lineage>
</organism>
<reference evidence="2" key="2">
    <citation type="submission" date="2025-08" db="UniProtKB">
        <authorList>
            <consortium name="Ensembl"/>
        </authorList>
    </citation>
    <scope>IDENTIFICATION</scope>
</reference>
<sequence length="77" mass="9011">DSISVARFSVFDINVLMAQTVSPNMGVQELGDRRLLWFIYNAFSHLIFFISVRYKCNSAEFPCFHKREIPTQFWAGF</sequence>
<evidence type="ECO:0000256" key="1">
    <source>
        <dbReference type="SAM" id="Phobius"/>
    </source>
</evidence>
<proteinExistence type="predicted"/>
<feature type="transmembrane region" description="Helical" evidence="1">
    <location>
        <begin position="35"/>
        <end position="54"/>
    </location>
</feature>
<keyword evidence="1" id="KW-0472">Membrane</keyword>
<evidence type="ECO:0000313" key="2">
    <source>
        <dbReference type="Ensembl" id="ENSSFAP00005042354.1"/>
    </source>
</evidence>
<dbReference type="Ensembl" id="ENSSFAT00005043890.1">
    <property type="protein sequence ID" value="ENSSFAP00005042354.1"/>
    <property type="gene ID" value="ENSSFAG00005021019.1"/>
</dbReference>
<accession>A0A672IMM9</accession>
<reference evidence="2" key="1">
    <citation type="submission" date="2019-06" db="EMBL/GenBank/DDBJ databases">
        <authorList>
            <consortium name="Wellcome Sanger Institute Data Sharing"/>
        </authorList>
    </citation>
    <scope>NUCLEOTIDE SEQUENCE [LARGE SCALE GENOMIC DNA]</scope>
</reference>
<reference evidence="2" key="3">
    <citation type="submission" date="2025-09" db="UniProtKB">
        <authorList>
            <consortium name="Ensembl"/>
        </authorList>
    </citation>
    <scope>IDENTIFICATION</scope>
</reference>
<protein>
    <submittedName>
        <fullName evidence="2">Uncharacterized protein</fullName>
    </submittedName>
</protein>
<evidence type="ECO:0000313" key="3">
    <source>
        <dbReference type="Proteomes" id="UP000472267"/>
    </source>
</evidence>
<name>A0A672IMM9_SALFA</name>
<dbReference type="Proteomes" id="UP000472267">
    <property type="component" value="Chromosome 14"/>
</dbReference>
<keyword evidence="1" id="KW-0812">Transmembrane</keyword>
<keyword evidence="3" id="KW-1185">Reference proteome</keyword>
<dbReference type="InParanoid" id="A0A672IMM9"/>
<dbReference type="AlphaFoldDB" id="A0A672IMM9"/>